<evidence type="ECO:0000256" key="1">
    <source>
        <dbReference type="SAM" id="MobiDB-lite"/>
    </source>
</evidence>
<dbReference type="VEuPathDB" id="FungiDB:ACJ73_06531"/>
<proteinExistence type="predicted"/>
<protein>
    <recommendedName>
        <fullName evidence="2">Calcineurin-like phosphoesterase domain-containing protein</fullName>
    </recommendedName>
</protein>
<dbReference type="OrthoDB" id="550558at2759"/>
<dbReference type="Proteomes" id="UP000242791">
    <property type="component" value="Unassembled WGS sequence"/>
</dbReference>
<dbReference type="Pfam" id="PF00149">
    <property type="entry name" value="Metallophos"/>
    <property type="match status" value="1"/>
</dbReference>
<feature type="region of interest" description="Disordered" evidence="1">
    <location>
        <begin position="173"/>
        <end position="193"/>
    </location>
</feature>
<feature type="domain" description="Calcineurin-like phosphoesterase" evidence="2">
    <location>
        <begin position="19"/>
        <end position="219"/>
    </location>
</feature>
<gene>
    <name evidence="3" type="ORF">ACJ73_06531</name>
</gene>
<keyword evidence="4" id="KW-1185">Reference proteome</keyword>
<dbReference type="Gene3D" id="3.60.21.10">
    <property type="match status" value="1"/>
</dbReference>
<name>A0A1J9R0X2_9EURO</name>
<dbReference type="PANTHER" id="PTHR37844:SF2">
    <property type="entry name" value="SER_THR PROTEIN PHOSPHATASE SUPERFAMILY (AFU_ORTHOLOGUE AFUA_1G14840)"/>
    <property type="match status" value="1"/>
</dbReference>
<reference evidence="3 4" key="1">
    <citation type="submission" date="2015-08" db="EMBL/GenBank/DDBJ databases">
        <title>Emmonsia species relationships and genome sequence.</title>
        <authorList>
            <person name="Cuomo C.A."/>
            <person name="Schwartz I.S."/>
            <person name="Kenyon C."/>
            <person name="De Hoog G.S."/>
            <person name="Govender N.P."/>
            <person name="Botha A."/>
            <person name="Moreno L."/>
            <person name="De Vries M."/>
            <person name="Munoz J.F."/>
            <person name="Stielow J.B."/>
        </authorList>
    </citation>
    <scope>NUCLEOTIDE SEQUENCE [LARGE SCALE GENOMIC DNA]</scope>
    <source>
        <strain evidence="3 4">EI222</strain>
    </source>
</reference>
<sequence>MSYVHLEVGQQYANFHITPRADRLILAGDIGRLADYEAFRDFLHLQCEQFLEVYLVLGNHEFFGVSREQGLRLADMRQQEQGLKNKLTVMNQTRVDLQNITLLGCNLHSHIPPEDEEIVRAKVNDFRRMEGWTVTKHITEHVSDVQWLTDEVTSIRQTESSLKRKIVVISHHTPSVQGTSKPSDEGSPYSSAFAPNLLDGETRSCFEAVQCWTFGHTHYSTDILRGQVRLLSNQRGYVFSNTGNDGSKHQTVLCQKP</sequence>
<dbReference type="SUPFAM" id="SSF56300">
    <property type="entry name" value="Metallo-dependent phosphatases"/>
    <property type="match status" value="1"/>
</dbReference>
<comment type="caution">
    <text evidence="3">The sequence shown here is derived from an EMBL/GenBank/DDBJ whole genome shotgun (WGS) entry which is preliminary data.</text>
</comment>
<dbReference type="GO" id="GO:0016787">
    <property type="term" value="F:hydrolase activity"/>
    <property type="evidence" value="ECO:0007669"/>
    <property type="project" value="InterPro"/>
</dbReference>
<evidence type="ECO:0000259" key="2">
    <source>
        <dbReference type="Pfam" id="PF00149"/>
    </source>
</evidence>
<organism evidence="3 4">
    <name type="scientific">Blastomyces percursus</name>
    <dbReference type="NCBI Taxonomy" id="1658174"/>
    <lineage>
        <taxon>Eukaryota</taxon>
        <taxon>Fungi</taxon>
        <taxon>Dikarya</taxon>
        <taxon>Ascomycota</taxon>
        <taxon>Pezizomycotina</taxon>
        <taxon>Eurotiomycetes</taxon>
        <taxon>Eurotiomycetidae</taxon>
        <taxon>Onygenales</taxon>
        <taxon>Ajellomycetaceae</taxon>
        <taxon>Blastomyces</taxon>
    </lineage>
</organism>
<accession>A0A1J9R0X2</accession>
<dbReference type="EMBL" id="LGTZ01001162">
    <property type="protein sequence ID" value="OJD22127.1"/>
    <property type="molecule type" value="Genomic_DNA"/>
</dbReference>
<dbReference type="PANTHER" id="PTHR37844">
    <property type="entry name" value="SER/THR PROTEIN PHOSPHATASE SUPERFAMILY (AFU_ORTHOLOGUE AFUA_1G14840)"/>
    <property type="match status" value="1"/>
</dbReference>
<evidence type="ECO:0000313" key="4">
    <source>
        <dbReference type="Proteomes" id="UP000242791"/>
    </source>
</evidence>
<dbReference type="InterPro" id="IPR029052">
    <property type="entry name" value="Metallo-depent_PP-like"/>
</dbReference>
<dbReference type="AlphaFoldDB" id="A0A1J9R0X2"/>
<dbReference type="InterPro" id="IPR004843">
    <property type="entry name" value="Calcineurin-like_PHP"/>
</dbReference>
<evidence type="ECO:0000313" key="3">
    <source>
        <dbReference type="EMBL" id="OJD22127.1"/>
    </source>
</evidence>